<feature type="transmembrane region" description="Helical" evidence="1">
    <location>
        <begin position="105"/>
        <end position="131"/>
    </location>
</feature>
<gene>
    <name evidence="2" type="ORF">ERS008529_04093</name>
    <name evidence="3" type="ORF">ERS137968_03967</name>
</gene>
<keyword evidence="1" id="KW-0812">Transmembrane</keyword>
<accession>A0A0T9R5J5</accession>
<evidence type="ECO:0000313" key="3">
    <source>
        <dbReference type="EMBL" id="CRY68838.1"/>
    </source>
</evidence>
<name>A0A0T9R5J5_9GAMM</name>
<dbReference type="EMBL" id="CWJL01000027">
    <property type="protein sequence ID" value="CRY68838.1"/>
    <property type="molecule type" value="Genomic_DNA"/>
</dbReference>
<dbReference type="AlphaFoldDB" id="A0A0T9R5J5"/>
<reference evidence="5" key="2">
    <citation type="submission" date="2015-03" db="EMBL/GenBank/DDBJ databases">
        <authorList>
            <consortium name="Pathogen Informatics"/>
        </authorList>
    </citation>
    <scope>NUCLEOTIDE SEQUENCE [LARGE SCALE GENOMIC DNA]</scope>
    <source>
        <strain evidence="5">A125KOH2</strain>
    </source>
</reference>
<dbReference type="Proteomes" id="UP000044625">
    <property type="component" value="Unassembled WGS sequence"/>
</dbReference>
<organism evidence="2 5">
    <name type="scientific">Yersinia pekkanenii</name>
    <dbReference type="NCBI Taxonomy" id="1288385"/>
    <lineage>
        <taxon>Bacteria</taxon>
        <taxon>Pseudomonadati</taxon>
        <taxon>Pseudomonadota</taxon>
        <taxon>Gammaproteobacteria</taxon>
        <taxon>Enterobacterales</taxon>
        <taxon>Yersiniaceae</taxon>
        <taxon>Yersinia</taxon>
    </lineage>
</organism>
<feature type="transmembrane region" description="Helical" evidence="1">
    <location>
        <begin position="151"/>
        <end position="179"/>
    </location>
</feature>
<feature type="transmembrane region" description="Helical" evidence="1">
    <location>
        <begin position="28"/>
        <end position="50"/>
    </location>
</feature>
<evidence type="ECO:0000256" key="1">
    <source>
        <dbReference type="SAM" id="Phobius"/>
    </source>
</evidence>
<evidence type="ECO:0000313" key="4">
    <source>
        <dbReference type="Proteomes" id="UP000044625"/>
    </source>
</evidence>
<protein>
    <submittedName>
        <fullName evidence="2">Uncharacterized protein</fullName>
    </submittedName>
</protein>
<reference evidence="3 4" key="3">
    <citation type="submission" date="2015-03" db="EMBL/GenBank/DDBJ databases">
        <authorList>
            <consortium name="Pathogen Informatics"/>
            <person name="Murphy D."/>
        </authorList>
    </citation>
    <scope>NUCLEOTIDE SEQUENCE [LARGE SCALE GENOMIC DNA]</scope>
    <source>
        <strain evidence="4">type strain: CIP110230</strain>
        <strain evidence="3">Type strain: CIP110230</strain>
    </source>
</reference>
<feature type="transmembrane region" description="Helical" evidence="1">
    <location>
        <begin position="56"/>
        <end position="79"/>
    </location>
</feature>
<reference evidence="2" key="1">
    <citation type="submission" date="2015-03" db="EMBL/GenBank/DDBJ databases">
        <authorList>
            <person name="Murphy D."/>
        </authorList>
    </citation>
    <scope>NUCLEOTIDE SEQUENCE [LARGE SCALE GENOMIC DNA]</scope>
    <source>
        <strain evidence="2">A125KOH2</strain>
    </source>
</reference>
<dbReference type="OrthoDB" id="6174628at2"/>
<sequence length="189" mass="21460">MSSKINVCEIISGHFSTLRNADTKRLSFYDILTFIVIPVFISIGVSYSVVMISKDLVSLLVNFSAILTALLLSVLVLVYDQETKIREKKDTDTFYSTKKKLLQELYYNICYSIVCGVILVVFCFLVSLYTVSPLGVISGNTYNLSIFDYNISFNFVSCVYFPIIIFLAIHLILNILMIVKRMHSLLTLD</sequence>
<dbReference type="Proteomes" id="UP000045840">
    <property type="component" value="Unassembled WGS sequence"/>
</dbReference>
<evidence type="ECO:0000313" key="5">
    <source>
        <dbReference type="Proteomes" id="UP000045840"/>
    </source>
</evidence>
<proteinExistence type="predicted"/>
<keyword evidence="4" id="KW-1185">Reference proteome</keyword>
<evidence type="ECO:0000313" key="2">
    <source>
        <dbReference type="EMBL" id="CNI45928.1"/>
    </source>
</evidence>
<keyword evidence="1" id="KW-1133">Transmembrane helix</keyword>
<dbReference type="RefSeq" id="WP_049614932.1">
    <property type="nucleotide sequence ID" value="NZ_CAWMMU010000027.1"/>
</dbReference>
<dbReference type="EMBL" id="CQAZ01000052">
    <property type="protein sequence ID" value="CNI45928.1"/>
    <property type="molecule type" value="Genomic_DNA"/>
</dbReference>
<keyword evidence="1" id="KW-0472">Membrane</keyword>